<evidence type="ECO:0000313" key="1">
    <source>
        <dbReference type="EMBL" id="JAP18570.1"/>
    </source>
</evidence>
<dbReference type="AlphaFoldDB" id="A0A0V0HF12"/>
<proteinExistence type="predicted"/>
<reference evidence="1" key="1">
    <citation type="submission" date="2015-12" db="EMBL/GenBank/DDBJ databases">
        <title>Gene expression during late stages of embryo sac development: a critical building block for successful pollen-pistil interactions.</title>
        <authorList>
            <person name="Liu Y."/>
            <person name="Joly V."/>
            <person name="Sabar M."/>
            <person name="Matton D.P."/>
        </authorList>
    </citation>
    <scope>NUCLEOTIDE SEQUENCE</scope>
</reference>
<name>A0A0V0HF12_SOLCH</name>
<dbReference type="EMBL" id="GEDG01021113">
    <property type="protein sequence ID" value="JAP18570.1"/>
    <property type="molecule type" value="Transcribed_RNA"/>
</dbReference>
<protein>
    <submittedName>
        <fullName evidence="1">Putative ovule protein</fullName>
    </submittedName>
</protein>
<sequence length="166" mass="18369">MSPCPAPRAKSPESLNPSLTVMYPLRRKYENGSANIIPRALPHILCAYSIQYMNLKSSMFIPLFTRLYSGDCLYFSNSTNQSSSVRGGRLPVNFQSVIDRPERVSRVIPPSTTILKTQAADAKSHMPTIFRAWGPAVTRNFNPSLFSAAEAATVEIFLKDALCTPL</sequence>
<organism evidence="1">
    <name type="scientific">Solanum chacoense</name>
    <name type="common">Chaco potato</name>
    <dbReference type="NCBI Taxonomy" id="4108"/>
    <lineage>
        <taxon>Eukaryota</taxon>
        <taxon>Viridiplantae</taxon>
        <taxon>Streptophyta</taxon>
        <taxon>Embryophyta</taxon>
        <taxon>Tracheophyta</taxon>
        <taxon>Spermatophyta</taxon>
        <taxon>Magnoliopsida</taxon>
        <taxon>eudicotyledons</taxon>
        <taxon>Gunneridae</taxon>
        <taxon>Pentapetalae</taxon>
        <taxon>asterids</taxon>
        <taxon>lamiids</taxon>
        <taxon>Solanales</taxon>
        <taxon>Solanaceae</taxon>
        <taxon>Solanoideae</taxon>
        <taxon>Solaneae</taxon>
        <taxon>Solanum</taxon>
    </lineage>
</organism>
<accession>A0A0V0HF12</accession>